<feature type="compositionally biased region" description="Low complexity" evidence="1">
    <location>
        <begin position="55"/>
        <end position="70"/>
    </location>
</feature>
<feature type="transmembrane region" description="Helical" evidence="2">
    <location>
        <begin position="354"/>
        <end position="373"/>
    </location>
</feature>
<feature type="transmembrane region" description="Helical" evidence="2">
    <location>
        <begin position="305"/>
        <end position="333"/>
    </location>
</feature>
<keyword evidence="5" id="KW-1185">Reference proteome</keyword>
<name>A0ABM9N6N8_9LACO</name>
<feature type="signal peptide" evidence="3">
    <location>
        <begin position="1"/>
        <end position="28"/>
    </location>
</feature>
<proteinExistence type="predicted"/>
<evidence type="ECO:0000256" key="2">
    <source>
        <dbReference type="SAM" id="Phobius"/>
    </source>
</evidence>
<feature type="region of interest" description="Disordered" evidence="1">
    <location>
        <begin position="42"/>
        <end position="81"/>
    </location>
</feature>
<organism evidence="4 5">
    <name type="scientific">Eupransor demetentiae</name>
    <dbReference type="NCBI Taxonomy" id="3109584"/>
    <lineage>
        <taxon>Bacteria</taxon>
        <taxon>Bacillati</taxon>
        <taxon>Bacillota</taxon>
        <taxon>Bacilli</taxon>
        <taxon>Lactobacillales</taxon>
        <taxon>Lactobacillaceae</taxon>
        <taxon>Eupransor</taxon>
    </lineage>
</organism>
<evidence type="ECO:0000313" key="5">
    <source>
        <dbReference type="Proteomes" id="UP001314241"/>
    </source>
</evidence>
<keyword evidence="3" id="KW-0732">Signal</keyword>
<comment type="caution">
    <text evidence="4">The sequence shown here is derived from an EMBL/GenBank/DDBJ whole genome shotgun (WGS) entry which is preliminary data.</text>
</comment>
<feature type="compositionally biased region" description="Polar residues" evidence="1">
    <location>
        <begin position="71"/>
        <end position="81"/>
    </location>
</feature>
<keyword evidence="2" id="KW-0472">Membrane</keyword>
<dbReference type="RefSeq" id="WP_349642435.1">
    <property type="nucleotide sequence ID" value="NZ_CAWVOH010000004.1"/>
</dbReference>
<keyword evidence="2" id="KW-1133">Transmembrane helix</keyword>
<keyword evidence="2" id="KW-0812">Transmembrane</keyword>
<gene>
    <name evidence="4" type="ORF">R54876_GBNLAHCA_01475</name>
</gene>
<evidence type="ECO:0000313" key="4">
    <source>
        <dbReference type="EMBL" id="CAK8054892.1"/>
    </source>
</evidence>
<evidence type="ECO:0000256" key="1">
    <source>
        <dbReference type="SAM" id="MobiDB-lite"/>
    </source>
</evidence>
<feature type="chain" id="PRO_5045469740" evidence="3">
    <location>
        <begin position="29"/>
        <end position="542"/>
    </location>
</feature>
<accession>A0ABM9N6N8</accession>
<reference evidence="4 5" key="1">
    <citation type="submission" date="2024-01" db="EMBL/GenBank/DDBJ databases">
        <authorList>
            <person name="Botero Cardona J."/>
        </authorList>
    </citation>
    <scope>NUCLEOTIDE SEQUENCE [LARGE SCALE GENOMIC DNA]</scope>
    <source>
        <strain evidence="4 5">LMG 33000</strain>
    </source>
</reference>
<sequence length="542" mass="55469">MGAIKAVSKTAIAALLGLGLFTSAQANADSAELQPFSADQMANPLKPFTADSEDSTPAASATTSSVAKTDQGSGYTKPNSDVPFNNALTTASNIFGDKKVTNNQSNGVVSTPKDYANDVDAANDLRGITPINNMVTSLGKFTGSLHNLSNTNKQTEVTAAPTSITALGANSKDVNAAQFNTDGLTHTQLSNNGEAMDQYYDPATKALSLVLNGKVVTISNGDYTVATGADGKQYKIFNPGTGSALVQDEDFAEKKAVADESEKMTGNNIFPKLAVTAILGLDSVLQVISNVTVGIIDAIWTGINVVAYGLASIATATWFGALVGIPVQALVGASFLAQNAFRESWRLADRARRIALYSLIPALVSPAYLAQIINNYNTNRVANGTDSDNAANADQKAITEPDAVNGKANQASAASIMDAIYEGTFLGTEGVMNTATAAAWGLGNLALNGATFGVGALTAGLGAIPIAGGIAQAIGAPIAIAGAIAGSVAYDAENVADDARRAYNKSMLIGALWADGAARAADSYNAVVDAANTGDATVYKLA</sequence>
<dbReference type="EMBL" id="CAWVOH010000004">
    <property type="protein sequence ID" value="CAK8054892.1"/>
    <property type="molecule type" value="Genomic_DNA"/>
</dbReference>
<evidence type="ECO:0000256" key="3">
    <source>
        <dbReference type="SAM" id="SignalP"/>
    </source>
</evidence>
<protein>
    <submittedName>
        <fullName evidence="4">Uncharacterized protein</fullName>
    </submittedName>
</protein>
<dbReference type="Proteomes" id="UP001314241">
    <property type="component" value="Unassembled WGS sequence"/>
</dbReference>